<dbReference type="PANTHER" id="PTHR30035:SF3">
    <property type="entry name" value="INTERMEMBRANE PHOSPHOLIPID TRANSPORT SYSTEM LIPOPROTEIN MLAA"/>
    <property type="match status" value="1"/>
</dbReference>
<organism evidence="4 5">
    <name type="scientific">Endozoicomonas euniceicola</name>
    <dbReference type="NCBI Taxonomy" id="1234143"/>
    <lineage>
        <taxon>Bacteria</taxon>
        <taxon>Pseudomonadati</taxon>
        <taxon>Pseudomonadota</taxon>
        <taxon>Gammaproteobacteria</taxon>
        <taxon>Oceanospirillales</taxon>
        <taxon>Endozoicomonadaceae</taxon>
        <taxon>Endozoicomonas</taxon>
    </lineage>
</organism>
<dbReference type="Pfam" id="PF04333">
    <property type="entry name" value="MlaA"/>
    <property type="match status" value="1"/>
</dbReference>
<dbReference type="EMBL" id="CP103300">
    <property type="protein sequence ID" value="UYM16956.1"/>
    <property type="molecule type" value="Genomic_DNA"/>
</dbReference>
<protein>
    <submittedName>
        <fullName evidence="4">VacJ family lipoprotein</fullName>
    </submittedName>
</protein>
<feature type="signal peptide" evidence="3">
    <location>
        <begin position="1"/>
        <end position="34"/>
    </location>
</feature>
<evidence type="ECO:0000313" key="4">
    <source>
        <dbReference type="EMBL" id="UYM16956.1"/>
    </source>
</evidence>
<proteinExistence type="inferred from homology"/>
<sequence>MTFITCSNNRCVLSRILQLLTAVLLTGFISSAYAEKGVSFDDPWENVNRSIFGFNEWIDTYALKPAAKGYDTVTPKPVQQLVSNFFSNLGEIRNAANSLLQLKIGDTLTAVGRFGINSTIGMLGMLDVASPLGIEKRYQDFGLTLAHWNVPSGPFVVVPLLGPRTVRSGVGIFPDSLISPRQMVEPESDRLLTLGLDIVNTRAALLSAEDLIVGDRYSFIRDAYLQRRNYIITGELPDDDF</sequence>
<reference evidence="4" key="1">
    <citation type="submission" date="2022-10" db="EMBL/GenBank/DDBJ databases">
        <title>Completed Genome Sequence of two octocoral isolated bacterium, Endozoicomonas euniceicola EF212T and Endozoicomonas gorgoniicola PS125T.</title>
        <authorList>
            <person name="Chiou Y.-J."/>
            <person name="Chen Y.-H."/>
        </authorList>
    </citation>
    <scope>NUCLEOTIDE SEQUENCE</scope>
    <source>
        <strain evidence="4">EF212</strain>
    </source>
</reference>
<feature type="chain" id="PRO_5046133030" evidence="3">
    <location>
        <begin position="35"/>
        <end position="241"/>
    </location>
</feature>
<accession>A0ABY6GW16</accession>
<dbReference type="RefSeq" id="WP_262599350.1">
    <property type="nucleotide sequence ID" value="NZ_CP103300.1"/>
</dbReference>
<keyword evidence="5" id="KW-1185">Reference proteome</keyword>
<keyword evidence="2 3" id="KW-0732">Signal</keyword>
<evidence type="ECO:0000313" key="5">
    <source>
        <dbReference type="Proteomes" id="UP001163255"/>
    </source>
</evidence>
<gene>
    <name evidence="4" type="ORF">NX720_03260</name>
</gene>
<dbReference type="PRINTS" id="PR01805">
    <property type="entry name" value="VACJLIPOPROT"/>
</dbReference>
<name>A0ABY6GW16_9GAMM</name>
<evidence type="ECO:0000256" key="3">
    <source>
        <dbReference type="SAM" id="SignalP"/>
    </source>
</evidence>
<evidence type="ECO:0000256" key="1">
    <source>
        <dbReference type="ARBA" id="ARBA00010634"/>
    </source>
</evidence>
<dbReference type="Proteomes" id="UP001163255">
    <property type="component" value="Chromosome"/>
</dbReference>
<comment type="similarity">
    <text evidence="1">Belongs to the MlaA family.</text>
</comment>
<dbReference type="PANTHER" id="PTHR30035">
    <property type="entry name" value="LIPOPROTEIN VACJ-RELATED"/>
    <property type="match status" value="1"/>
</dbReference>
<evidence type="ECO:0000256" key="2">
    <source>
        <dbReference type="ARBA" id="ARBA00022729"/>
    </source>
</evidence>
<dbReference type="InterPro" id="IPR007428">
    <property type="entry name" value="MlaA"/>
</dbReference>
<keyword evidence="4" id="KW-0449">Lipoprotein</keyword>